<evidence type="ECO:0000313" key="13">
    <source>
        <dbReference type="Proteomes" id="UP001415857"/>
    </source>
</evidence>
<evidence type="ECO:0000256" key="10">
    <source>
        <dbReference type="SAM" id="MobiDB-lite"/>
    </source>
</evidence>
<evidence type="ECO:0000256" key="8">
    <source>
        <dbReference type="ARBA" id="ARBA00023242"/>
    </source>
</evidence>
<keyword evidence="8" id="KW-0539">Nucleus</keyword>
<keyword evidence="3 9" id="KW-0863">Zinc-finger</keyword>
<accession>A0AAP0R8F0</accession>
<sequence length="963" mass="106995">MEEVGAQVASPIFIRQALSSRFCEAVPMAKKRDLPFQTSNFQQQHYQQQRFSSGFQNPRDAWNPKVWDWDSATFVAKPLEPDTLHLGTATPFQSQPKKKDDVMLKKTPADEDDESLRLKLGGGSGSNSIEEPVTRANKRVRSGSPGGTNYPMCQVDNCREDLSNAKDYHRRHKVCEVHSKSTKALVGKQMQRFCQQCSRFHPLSEFDEGKRSCRRRLAGHNRRRRKTQPEDVTSRLLLPGNRDNTSSGNLDIVNLLTVLARAQGNTEDKSANHSSVPDRDQLIQILNKINSLPLPADFATKLPISESLCRNFPEQASLQLQNRLNGNTSSPSTMNLVAALSATVASSAPDALAILSQRSSQSSDSEKTKFTSLDQASGLSLQKRPTVEFHSVGGERSSGSYQSPVEDLDCQVQETRVNLPLQLFSSSPEDDSPPKLASASKYFSSDSSNPMEERSPSSSPVVQKLFPMQASKETVKPERMCREVNANVEASRTRGCIMPLELFGGSNRGAEMGSFQSFPYQAGYTSSSGSDQSPSLNSDTQDRTGRIIFKLFDKDPSHFPGTLRTQIYSWLSNSPSEMESYIRPGCVVLSVYVSMSSAAWEQLEENLFQHVSSLVHDPDSDFWRNGRFLVHTGRQLASHKDGKIRLCKSWRTWSAPELILVSPLAVVGGQETSLVLKGRNLTNPGTKIHCTYMGGYTSNEVPGLGSTHQGTIYDEINMGSFKIHGATPSVLGRCFIEVENGFKGNSFPLIIADASICRELRLLESEIDEEENMSDIISEDHMHDIGRPRSRESVLHFLNELGWLFQRKRTSSMLDGPDYSLARFKFLLTFSVERDCCALVKRLLDILVEGDLGRDGLSRESLDMLSEIYLLNRAVKRRCRSMVDLLINYSVTSNDGASKKYIFPPNLVGPGCVTPLHLAACTLGSDDMVDALTNDPLEIGLRCWNSLLDANGQSPYAVCYDEE</sequence>
<proteinExistence type="predicted"/>
<evidence type="ECO:0000256" key="3">
    <source>
        <dbReference type="ARBA" id="ARBA00022771"/>
    </source>
</evidence>
<organism evidence="12 13">
    <name type="scientific">Liquidambar formosana</name>
    <name type="common">Formosan gum</name>
    <dbReference type="NCBI Taxonomy" id="63359"/>
    <lineage>
        <taxon>Eukaryota</taxon>
        <taxon>Viridiplantae</taxon>
        <taxon>Streptophyta</taxon>
        <taxon>Embryophyta</taxon>
        <taxon>Tracheophyta</taxon>
        <taxon>Spermatophyta</taxon>
        <taxon>Magnoliopsida</taxon>
        <taxon>eudicotyledons</taxon>
        <taxon>Gunneridae</taxon>
        <taxon>Pentapetalae</taxon>
        <taxon>Saxifragales</taxon>
        <taxon>Altingiaceae</taxon>
        <taxon>Liquidambar</taxon>
    </lineage>
</organism>
<dbReference type="GO" id="GO:0008270">
    <property type="term" value="F:zinc ion binding"/>
    <property type="evidence" value="ECO:0007669"/>
    <property type="project" value="UniProtKB-KW"/>
</dbReference>
<dbReference type="FunFam" id="4.10.1100.10:FF:000001">
    <property type="entry name" value="Squamosa promoter-binding-like protein 14"/>
    <property type="match status" value="1"/>
</dbReference>
<evidence type="ECO:0000256" key="9">
    <source>
        <dbReference type="PROSITE-ProRule" id="PRU00470"/>
    </source>
</evidence>
<protein>
    <recommendedName>
        <fullName evidence="11">SBP-type domain-containing protein</fullName>
    </recommendedName>
</protein>
<evidence type="ECO:0000256" key="1">
    <source>
        <dbReference type="ARBA" id="ARBA00004123"/>
    </source>
</evidence>
<feature type="compositionally biased region" description="Basic and acidic residues" evidence="10">
    <location>
        <begin position="97"/>
        <end position="109"/>
    </location>
</feature>
<feature type="region of interest" description="Disordered" evidence="10">
    <location>
        <begin position="357"/>
        <end position="406"/>
    </location>
</feature>
<feature type="domain" description="SBP-type" evidence="11">
    <location>
        <begin position="150"/>
        <end position="227"/>
    </location>
</feature>
<comment type="subcellular location">
    <subcellularLocation>
        <location evidence="1">Nucleus</location>
    </subcellularLocation>
</comment>
<dbReference type="Proteomes" id="UP001415857">
    <property type="component" value="Unassembled WGS sequence"/>
</dbReference>
<dbReference type="Pfam" id="PF26102">
    <property type="entry name" value="Ig_SPL7"/>
    <property type="match status" value="1"/>
</dbReference>
<dbReference type="PANTHER" id="PTHR31251:SF110">
    <property type="entry name" value="SQUAMOSA PROMOTER-BINDING-LIKE PROTEIN 14"/>
    <property type="match status" value="1"/>
</dbReference>
<dbReference type="Gene3D" id="4.10.1100.10">
    <property type="entry name" value="Transcription factor, SBP-box domain"/>
    <property type="match status" value="1"/>
</dbReference>
<keyword evidence="13" id="KW-1185">Reference proteome</keyword>
<evidence type="ECO:0000256" key="5">
    <source>
        <dbReference type="ARBA" id="ARBA00023015"/>
    </source>
</evidence>
<dbReference type="SUPFAM" id="SSF103612">
    <property type="entry name" value="SBT domain"/>
    <property type="match status" value="1"/>
</dbReference>
<feature type="compositionally biased region" description="Low complexity" evidence="10">
    <location>
        <begin position="438"/>
        <end position="448"/>
    </location>
</feature>
<feature type="region of interest" description="Disordered" evidence="10">
    <location>
        <begin position="217"/>
        <end position="243"/>
    </location>
</feature>
<reference evidence="12 13" key="1">
    <citation type="journal article" date="2024" name="Plant J.">
        <title>Genome sequences and population genomics reveal climatic adaptation and genomic divergence between two closely related sweetgum species.</title>
        <authorList>
            <person name="Xu W.Q."/>
            <person name="Ren C.Q."/>
            <person name="Zhang X.Y."/>
            <person name="Comes H.P."/>
            <person name="Liu X.H."/>
            <person name="Li Y.G."/>
            <person name="Kettle C.J."/>
            <person name="Jalonen R."/>
            <person name="Gaisberger H."/>
            <person name="Ma Y.Z."/>
            <person name="Qiu Y.X."/>
        </authorList>
    </citation>
    <scope>NUCLEOTIDE SEQUENCE [LARGE SCALE GENOMIC DNA]</scope>
    <source>
        <strain evidence="12">Hangzhou</strain>
    </source>
</reference>
<dbReference type="InterPro" id="IPR004333">
    <property type="entry name" value="SBP_dom"/>
</dbReference>
<evidence type="ECO:0000256" key="6">
    <source>
        <dbReference type="ARBA" id="ARBA00023125"/>
    </source>
</evidence>
<name>A0AAP0R8F0_LIQFO</name>
<keyword evidence="4" id="KW-0862">Zinc</keyword>
<keyword evidence="2" id="KW-0479">Metal-binding</keyword>
<evidence type="ECO:0000256" key="2">
    <source>
        <dbReference type="ARBA" id="ARBA00022723"/>
    </source>
</evidence>
<dbReference type="PANTHER" id="PTHR31251">
    <property type="entry name" value="SQUAMOSA PROMOTER-BINDING-LIKE PROTEIN 4"/>
    <property type="match status" value="1"/>
</dbReference>
<evidence type="ECO:0000256" key="7">
    <source>
        <dbReference type="ARBA" id="ARBA00023163"/>
    </source>
</evidence>
<gene>
    <name evidence="12" type="ORF">L1049_026893</name>
</gene>
<dbReference type="InterPro" id="IPR044817">
    <property type="entry name" value="SBP-like"/>
</dbReference>
<evidence type="ECO:0000313" key="12">
    <source>
        <dbReference type="EMBL" id="KAK9271303.1"/>
    </source>
</evidence>
<keyword evidence="5" id="KW-0805">Transcription regulation</keyword>
<dbReference type="Pfam" id="PF03110">
    <property type="entry name" value="SBP"/>
    <property type="match status" value="1"/>
</dbReference>
<feature type="compositionally biased region" description="Polar residues" evidence="10">
    <location>
        <begin position="370"/>
        <end position="380"/>
    </location>
</feature>
<dbReference type="GO" id="GO:0005634">
    <property type="term" value="C:nucleus"/>
    <property type="evidence" value="ECO:0007669"/>
    <property type="project" value="UniProtKB-SubCell"/>
</dbReference>
<keyword evidence="7" id="KW-0804">Transcription</keyword>
<evidence type="ECO:0000259" key="11">
    <source>
        <dbReference type="PROSITE" id="PS51141"/>
    </source>
</evidence>
<dbReference type="InterPro" id="IPR036893">
    <property type="entry name" value="SBP_sf"/>
</dbReference>
<feature type="region of interest" description="Disordered" evidence="10">
    <location>
        <begin position="423"/>
        <end position="463"/>
    </location>
</feature>
<dbReference type="PROSITE" id="PS51141">
    <property type="entry name" value="ZF_SBP"/>
    <property type="match status" value="1"/>
</dbReference>
<dbReference type="GO" id="GO:0003677">
    <property type="term" value="F:DNA binding"/>
    <property type="evidence" value="ECO:0007669"/>
    <property type="project" value="UniProtKB-KW"/>
</dbReference>
<dbReference type="AlphaFoldDB" id="A0AAP0R8F0"/>
<evidence type="ECO:0000256" key="4">
    <source>
        <dbReference type="ARBA" id="ARBA00022833"/>
    </source>
</evidence>
<keyword evidence="6" id="KW-0238">DNA-binding</keyword>
<dbReference type="EMBL" id="JBBPBK010000014">
    <property type="protein sequence ID" value="KAK9271303.1"/>
    <property type="molecule type" value="Genomic_DNA"/>
</dbReference>
<comment type="caution">
    <text evidence="12">The sequence shown here is derived from an EMBL/GenBank/DDBJ whole genome shotgun (WGS) entry which is preliminary data.</text>
</comment>
<feature type="region of interest" description="Disordered" evidence="10">
    <location>
        <begin position="83"/>
        <end position="148"/>
    </location>
</feature>
<feature type="compositionally biased region" description="Basic residues" evidence="10">
    <location>
        <begin position="217"/>
        <end position="226"/>
    </location>
</feature>